<dbReference type="InterPro" id="IPR036390">
    <property type="entry name" value="WH_DNA-bd_sf"/>
</dbReference>
<evidence type="ECO:0000256" key="2">
    <source>
        <dbReference type="ARBA" id="ARBA00023015"/>
    </source>
</evidence>
<sequence length="126" mass="14246">MIPQISDAELVLMKLLWRQGGSALYAELMEAPDIVARGWQKNTVITLLARLGEKGLVTAEKLGRRNRYTAAVTEAEYQAAQTRSLLDKLYQGEARGLVLTLLEQQLLSPEDYDELRTLWDQGKEKL</sequence>
<dbReference type="InterPro" id="IPR036388">
    <property type="entry name" value="WH-like_DNA-bd_sf"/>
</dbReference>
<dbReference type="EMBL" id="JACSNR010000013">
    <property type="protein sequence ID" value="MBM6924238.1"/>
    <property type="molecule type" value="Genomic_DNA"/>
</dbReference>
<comment type="caution">
    <text evidence="5">The sequence shown here is derived from an EMBL/GenBank/DDBJ whole genome shotgun (WGS) entry which is preliminary data.</text>
</comment>
<protein>
    <submittedName>
        <fullName evidence="5">BlaI/MecI/CopY family transcriptional regulator</fullName>
    </submittedName>
</protein>
<evidence type="ECO:0000313" key="5">
    <source>
        <dbReference type="EMBL" id="MBM6924238.1"/>
    </source>
</evidence>
<reference evidence="5 6" key="1">
    <citation type="journal article" date="2021" name="Sci. Rep.">
        <title>The distribution of antibiotic resistance genes in chicken gut microbiota commensals.</title>
        <authorList>
            <person name="Juricova H."/>
            <person name="Matiasovicova J."/>
            <person name="Kubasova T."/>
            <person name="Cejkova D."/>
            <person name="Rychlik I."/>
        </authorList>
    </citation>
    <scope>NUCLEOTIDE SEQUENCE [LARGE SCALE GENOMIC DNA]</scope>
    <source>
        <strain evidence="5 6">An564</strain>
    </source>
</reference>
<gene>
    <name evidence="5" type="ORF">H9X81_11125</name>
</gene>
<evidence type="ECO:0000256" key="1">
    <source>
        <dbReference type="ARBA" id="ARBA00011046"/>
    </source>
</evidence>
<name>A0ABS2GRV6_9FIRM</name>
<dbReference type="Gene3D" id="1.10.10.10">
    <property type="entry name" value="Winged helix-like DNA-binding domain superfamily/Winged helix DNA-binding domain"/>
    <property type="match status" value="1"/>
</dbReference>
<dbReference type="Pfam" id="PF03965">
    <property type="entry name" value="Penicillinase_R"/>
    <property type="match status" value="1"/>
</dbReference>
<dbReference type="PIRSF" id="PIRSF019455">
    <property type="entry name" value="CopR_AtkY"/>
    <property type="match status" value="1"/>
</dbReference>
<evidence type="ECO:0000256" key="3">
    <source>
        <dbReference type="ARBA" id="ARBA00023125"/>
    </source>
</evidence>
<keyword evidence="2" id="KW-0805">Transcription regulation</keyword>
<keyword evidence="6" id="KW-1185">Reference proteome</keyword>
<organism evidence="5 6">
    <name type="scientific">Hydrogenoanaerobacterium saccharovorans</name>
    <dbReference type="NCBI Taxonomy" id="474960"/>
    <lineage>
        <taxon>Bacteria</taxon>
        <taxon>Bacillati</taxon>
        <taxon>Bacillota</taxon>
        <taxon>Clostridia</taxon>
        <taxon>Eubacteriales</taxon>
        <taxon>Oscillospiraceae</taxon>
        <taxon>Hydrogenoanaerobacterium</taxon>
    </lineage>
</organism>
<comment type="similarity">
    <text evidence="1">Belongs to the BlaI transcriptional regulatory family.</text>
</comment>
<accession>A0ABS2GRV6</accession>
<keyword evidence="4" id="KW-0804">Transcription</keyword>
<evidence type="ECO:0000313" key="6">
    <source>
        <dbReference type="Proteomes" id="UP000724149"/>
    </source>
</evidence>
<dbReference type="Gene3D" id="1.10.4040.10">
    <property type="entry name" value="Penicillinase repressor domain"/>
    <property type="match status" value="1"/>
</dbReference>
<dbReference type="SUPFAM" id="SSF46785">
    <property type="entry name" value="Winged helix' DNA-binding domain"/>
    <property type="match status" value="1"/>
</dbReference>
<dbReference type="Proteomes" id="UP000724149">
    <property type="component" value="Unassembled WGS sequence"/>
</dbReference>
<dbReference type="InterPro" id="IPR005650">
    <property type="entry name" value="BlaI_family"/>
</dbReference>
<proteinExistence type="inferred from homology"/>
<dbReference type="RefSeq" id="WP_204722063.1">
    <property type="nucleotide sequence ID" value="NZ_JACSNR010000013.1"/>
</dbReference>
<evidence type="ECO:0000256" key="4">
    <source>
        <dbReference type="ARBA" id="ARBA00023163"/>
    </source>
</evidence>
<keyword evidence="3" id="KW-0238">DNA-binding</keyword>